<proteinExistence type="predicted"/>
<dbReference type="InterPro" id="IPR009003">
    <property type="entry name" value="Peptidase_S1_PA"/>
</dbReference>
<dbReference type="NCBIfam" id="TIGR04183">
    <property type="entry name" value="Por_Secre_tail"/>
    <property type="match status" value="1"/>
</dbReference>
<gene>
    <name evidence="1" type="ORF">M091_3081</name>
</gene>
<dbReference type="GO" id="GO:0004252">
    <property type="term" value="F:serine-type endopeptidase activity"/>
    <property type="evidence" value="ECO:0007669"/>
    <property type="project" value="InterPro"/>
</dbReference>
<comment type="caution">
    <text evidence="1">The sequence shown here is derived from an EMBL/GenBank/DDBJ whole genome shotgun (WGS) entry which is preliminary data.</text>
</comment>
<reference evidence="1 2" key="1">
    <citation type="submission" date="2014-04" db="EMBL/GenBank/DDBJ databases">
        <authorList>
            <person name="Sears C."/>
            <person name="Carroll K."/>
            <person name="Sack B.R."/>
            <person name="Qadri F."/>
            <person name="Myers L.L."/>
            <person name="Chung G.-T."/>
            <person name="Escheverria P."/>
            <person name="Fraser C.M."/>
            <person name="Sadzewicz L."/>
            <person name="Shefchek K.A."/>
            <person name="Tallon L."/>
            <person name="Das S.P."/>
            <person name="Daugherty S."/>
            <person name="Mongodin E.F."/>
        </authorList>
    </citation>
    <scope>NUCLEOTIDE SEQUENCE [LARGE SCALE GENOMIC DNA]</scope>
    <source>
        <strain evidence="1 2">3776 D15 i</strain>
    </source>
</reference>
<sequence>MPDMKKLTSLYIIFLLTMLGFQGNLKAQVSHGGRPLPLSLMRSTNGQMFKEMPPFDVQEELRIDSLNESDLRSGFRFAYKFITDYNRYNSGVTFTGPDGTRVWRLGIYSPGALSINVLFTEYELPEGAQLFLYNEDQTQILGSFNHLNNSELNLLPVSPIQGDRLIIEYQEPANASFQGRLTVGEVNHGYRSLRGLEPGDNTSLIGKIPPLACYQDGTNDYAQWGQSVVLLIIDGSVGCTGTLINNTDNDGKPYLLTASHCLNKQFTMKNPDYEKIAGSIVCFFNFNSPFCDPILRGTEEMSTASTYFKAVNEMADMALLELTATPPVYYRPYYAGWNAQEVGPAPYTCIQHPQYSVKRISISDEDLAPFTLTDPNMIFYENAHWHVKTWEVGYTASGSSGSPLFNADGEIIGALSGGQSSENSPKNDYFFSLKKPWDAIDTPERQLKYWLNPSDDETKVCEGLDPYKSAPCFRLSNIYDSGNQENAECTLYPGSEKAYLFGNNPANITEYAEAYQVAEAGTLYGAYFVTPPAGANYKQMEVEVTVYSGDSKPSTLLYTETFQPTYSNKSILDDTFIETAKSLNRSQESYIHFSKPVNVSGKFYIGYKLKSVPDNTYFSAYNLPKGKTTRNTAWVHDKNGWRQATEYTQAGFSTSLFIDPVIQYGNPVSNEKLEANEQVLIHLGPEKGMVHLVLPDGIEKATYTLHSAQGKVSENGEITDRQATLHFLKLTSGVYFLTVHYGEEHYTQKIIF</sequence>
<dbReference type="Proteomes" id="UP000027850">
    <property type="component" value="Unassembled WGS sequence"/>
</dbReference>
<dbReference type="EMBL" id="JNHK01000098">
    <property type="protein sequence ID" value="KDS34553.1"/>
    <property type="molecule type" value="Genomic_DNA"/>
</dbReference>
<organism evidence="1 2">
    <name type="scientific">Parabacteroides distasonis str. 3776 D15 i</name>
    <dbReference type="NCBI Taxonomy" id="1339342"/>
    <lineage>
        <taxon>Bacteria</taxon>
        <taxon>Pseudomonadati</taxon>
        <taxon>Bacteroidota</taxon>
        <taxon>Bacteroidia</taxon>
        <taxon>Bacteroidales</taxon>
        <taxon>Tannerellaceae</taxon>
        <taxon>Parabacteroides</taxon>
    </lineage>
</organism>
<name>A0AB34L789_PARDI</name>
<dbReference type="InterPro" id="IPR018114">
    <property type="entry name" value="TRYPSIN_HIS"/>
</dbReference>
<dbReference type="PANTHER" id="PTHR36234">
    <property type="entry name" value="LYSYL ENDOPEPTIDASE"/>
    <property type="match status" value="1"/>
</dbReference>
<dbReference type="GO" id="GO:0006508">
    <property type="term" value="P:proteolysis"/>
    <property type="evidence" value="ECO:0007669"/>
    <property type="project" value="InterPro"/>
</dbReference>
<protein>
    <submittedName>
        <fullName evidence="1">Por secretion system C-terminal sorting domain protein</fullName>
    </submittedName>
</protein>
<dbReference type="AlphaFoldDB" id="A0AB34L789"/>
<dbReference type="InterPro" id="IPR026444">
    <property type="entry name" value="Secre_tail"/>
</dbReference>
<dbReference type="PANTHER" id="PTHR36234:SF5">
    <property type="entry name" value="LYSYL ENDOPEPTIDASE"/>
    <property type="match status" value="1"/>
</dbReference>
<dbReference type="SUPFAM" id="SSF50494">
    <property type="entry name" value="Trypsin-like serine proteases"/>
    <property type="match status" value="1"/>
</dbReference>
<accession>A0AB34L789</accession>
<evidence type="ECO:0000313" key="1">
    <source>
        <dbReference type="EMBL" id="KDS34553.1"/>
    </source>
</evidence>
<dbReference type="Pfam" id="PF13365">
    <property type="entry name" value="Trypsin_2"/>
    <property type="match status" value="1"/>
</dbReference>
<evidence type="ECO:0000313" key="2">
    <source>
        <dbReference type="Proteomes" id="UP000027850"/>
    </source>
</evidence>
<dbReference type="Gene3D" id="2.40.10.10">
    <property type="entry name" value="Trypsin-like serine proteases"/>
    <property type="match status" value="2"/>
</dbReference>
<dbReference type="InterPro" id="IPR043504">
    <property type="entry name" value="Peptidase_S1_PA_chymotrypsin"/>
</dbReference>
<dbReference type="PROSITE" id="PS00134">
    <property type="entry name" value="TRYPSIN_HIS"/>
    <property type="match status" value="1"/>
</dbReference>